<dbReference type="Pfam" id="PF01370">
    <property type="entry name" value="Epimerase"/>
    <property type="match status" value="1"/>
</dbReference>
<dbReference type="CDD" id="cd08946">
    <property type="entry name" value="SDR_e"/>
    <property type="match status" value="1"/>
</dbReference>
<comment type="similarity">
    <text evidence="2">Belongs to the NAD(P)-dependent epimerase/dehydratase family.</text>
</comment>
<protein>
    <submittedName>
        <fullName evidence="4">NAD-dependent epimerase/dehydratase</fullName>
    </submittedName>
</protein>
<accession>A0A158CKI0</accession>
<dbReference type="OrthoDB" id="9801056at2"/>
<evidence type="ECO:0000256" key="1">
    <source>
        <dbReference type="ARBA" id="ARBA00005125"/>
    </source>
</evidence>
<dbReference type="InterPro" id="IPR036291">
    <property type="entry name" value="NAD(P)-bd_dom_sf"/>
</dbReference>
<evidence type="ECO:0000259" key="3">
    <source>
        <dbReference type="Pfam" id="PF01370"/>
    </source>
</evidence>
<evidence type="ECO:0000256" key="2">
    <source>
        <dbReference type="ARBA" id="ARBA00007637"/>
    </source>
</evidence>
<evidence type="ECO:0000313" key="4">
    <source>
        <dbReference type="EMBL" id="SAK82376.1"/>
    </source>
</evidence>
<keyword evidence="5" id="KW-1185">Reference proteome</keyword>
<proteinExistence type="inferred from homology"/>
<gene>
    <name evidence="4" type="ORF">AWB76_05630</name>
</gene>
<dbReference type="PANTHER" id="PTHR43000">
    <property type="entry name" value="DTDP-D-GLUCOSE 4,6-DEHYDRATASE-RELATED"/>
    <property type="match status" value="1"/>
</dbReference>
<feature type="domain" description="NAD-dependent epimerase/dehydratase" evidence="3">
    <location>
        <begin position="3"/>
        <end position="223"/>
    </location>
</feature>
<name>A0A158CKI0_9BURK</name>
<dbReference type="RefSeq" id="WP_061163321.1">
    <property type="nucleotide sequence ID" value="NZ_FCOI02000024.1"/>
</dbReference>
<sequence length="300" mass="31671">MKVLITGGGGFLGAWIVRALTARGIGVRVMELREDRRIARAVLGGELADTLDWTIGDVRRTDDVRTALRGCDHVIHLAGLLTPACQQDPLLGAAVNVAGTLNVFEAAKDTGIRKVLYSSSGGVYGPDDPDFPLPTTHYGAFKLANEGSARAYWLEHGIASIGFRPFVIYGPGRETGLTAGPTLACRAVALGEPYTIPYTGRSGLVFVGDVAAAYERAIVTSFDGAHVVNQAGHSTDMSEVIHALRQIDPAADIRAEGPPMPSLSTANGFTGEDVLGPLDVTPVSAGLRITVEHYRKALVV</sequence>
<comment type="pathway">
    <text evidence="1">Bacterial outer membrane biogenesis; LPS O-antigen biosynthesis.</text>
</comment>
<dbReference type="STRING" id="1777137.AWB76_05630"/>
<dbReference type="Proteomes" id="UP000054624">
    <property type="component" value="Unassembled WGS sequence"/>
</dbReference>
<dbReference type="Gene3D" id="3.40.50.720">
    <property type="entry name" value="NAD(P)-binding Rossmann-like Domain"/>
    <property type="match status" value="1"/>
</dbReference>
<organism evidence="4 5">
    <name type="scientific">Caballeronia temeraria</name>
    <dbReference type="NCBI Taxonomy" id="1777137"/>
    <lineage>
        <taxon>Bacteria</taxon>
        <taxon>Pseudomonadati</taxon>
        <taxon>Pseudomonadota</taxon>
        <taxon>Betaproteobacteria</taxon>
        <taxon>Burkholderiales</taxon>
        <taxon>Burkholderiaceae</taxon>
        <taxon>Caballeronia</taxon>
    </lineage>
</organism>
<reference evidence="5" key="1">
    <citation type="submission" date="2016-01" db="EMBL/GenBank/DDBJ databases">
        <authorList>
            <person name="Peeters Charlotte."/>
        </authorList>
    </citation>
    <scope>NUCLEOTIDE SEQUENCE [LARGE SCALE GENOMIC DNA]</scope>
</reference>
<dbReference type="AlphaFoldDB" id="A0A158CKI0"/>
<dbReference type="InterPro" id="IPR001509">
    <property type="entry name" value="Epimerase_deHydtase"/>
</dbReference>
<dbReference type="SUPFAM" id="SSF51735">
    <property type="entry name" value="NAD(P)-binding Rossmann-fold domains"/>
    <property type="match status" value="1"/>
</dbReference>
<dbReference type="EMBL" id="FCOI02000024">
    <property type="protein sequence ID" value="SAK82376.1"/>
    <property type="molecule type" value="Genomic_DNA"/>
</dbReference>
<evidence type="ECO:0000313" key="5">
    <source>
        <dbReference type="Proteomes" id="UP000054624"/>
    </source>
</evidence>